<proteinExistence type="predicted"/>
<dbReference type="Proteomes" id="UP001240697">
    <property type="component" value="Chromosome"/>
</dbReference>
<reference evidence="2 3" key="1">
    <citation type="submission" date="2023-05" db="EMBL/GenBank/DDBJ databases">
        <authorList>
            <person name="Yin Y."/>
            <person name="Lu Z."/>
        </authorList>
    </citation>
    <scope>NUCLEOTIDE SEQUENCE [LARGE SCALE GENOMIC DNA]</scope>
    <source>
        <strain evidence="2 3">ZM22</strain>
    </source>
</reference>
<evidence type="ECO:0008006" key="4">
    <source>
        <dbReference type="Google" id="ProtNLM"/>
    </source>
</evidence>
<protein>
    <recommendedName>
        <fullName evidence="4">DUF697 domain-containing protein</fullName>
    </recommendedName>
</protein>
<sequence length="219" mass="24558">MWKKDTRPLPTSIPTSLKRHDVSLAAQRSRKLLKQRALVSAAASTIPVPGLDWAADAALLSRLIPRINEEFGLTPEQLDSLTPSKREQVQKAIAMVGSVLIGKFITRDLVLRVTRMVGMRLSTKQAAKYVPLAGQIAAAAIGYATLRYLGERHIQDCIRVVEQAELDIPQRLRKARAQVHQSGQKTNQWGQVRQRIMHPHHWSQPDRGPWKRNPPHSGS</sequence>
<organism evidence="2 3">
    <name type="scientific">Comamonas resistens</name>
    <dbReference type="NCBI Taxonomy" id="3046670"/>
    <lineage>
        <taxon>Bacteria</taxon>
        <taxon>Pseudomonadati</taxon>
        <taxon>Pseudomonadota</taxon>
        <taxon>Betaproteobacteria</taxon>
        <taxon>Burkholderiales</taxon>
        <taxon>Comamonadaceae</taxon>
        <taxon>Comamonas</taxon>
    </lineage>
</organism>
<evidence type="ECO:0000256" key="1">
    <source>
        <dbReference type="SAM" id="MobiDB-lite"/>
    </source>
</evidence>
<feature type="region of interest" description="Disordered" evidence="1">
    <location>
        <begin position="199"/>
        <end position="219"/>
    </location>
</feature>
<gene>
    <name evidence="2" type="ORF">QMY55_11720</name>
</gene>
<name>A0ABY8SZP6_9BURK</name>
<keyword evidence="3" id="KW-1185">Reference proteome</keyword>
<evidence type="ECO:0000313" key="3">
    <source>
        <dbReference type="Proteomes" id="UP001240697"/>
    </source>
</evidence>
<accession>A0ABY8SZP6</accession>
<evidence type="ECO:0000313" key="2">
    <source>
        <dbReference type="EMBL" id="WHS67736.1"/>
    </source>
</evidence>
<dbReference type="EMBL" id="CP125947">
    <property type="protein sequence ID" value="WHS67736.1"/>
    <property type="molecule type" value="Genomic_DNA"/>
</dbReference>